<feature type="transmembrane region" description="Helical" evidence="5">
    <location>
        <begin position="251"/>
        <end position="271"/>
    </location>
</feature>
<dbReference type="InterPro" id="IPR050638">
    <property type="entry name" value="AA-Vitamin_Transporters"/>
</dbReference>
<keyword evidence="2 5" id="KW-0812">Transmembrane</keyword>
<keyword evidence="3 5" id="KW-1133">Transmembrane helix</keyword>
<reference evidence="8" key="1">
    <citation type="submission" date="2023-07" db="EMBL/GenBank/DDBJ databases">
        <title>Ancylobacter moscoviensis sp. nov., facultatively methylotrophic bacteria from activated sludge and the reclassification of Starkeya novella (Starkey 1934) Kelly et al. 2000 as Ancylobacter novellus comb. nov., Starkeya koreensis Im et al. 2006 as Ancylobacter koreensis comb.nov., Angulomicrobium tetraedrale Vasil'eva et al. 1986 as Ancylobacter tetraedralis comb. nov., Angulomicrobium amanitiforme Fritz et al. 2004 as Ancylobacter amanitiformis comb. nov. and Methylorhabdus multivorans Doronina et al. 1996 as Ancylobacter multivorans comb. nov. and emended description of the genus Ancylobacter.</title>
        <authorList>
            <person name="Doronina N."/>
            <person name="Chemodurova A."/>
            <person name="Grouzdev D."/>
            <person name="Koziaeva V."/>
            <person name="Shi W."/>
            <person name="Wu L."/>
            <person name="Kaparullina E."/>
        </authorList>
    </citation>
    <scope>NUCLEOTIDE SEQUENCE [LARGE SCALE GENOMIC DNA]</scope>
    <source>
        <strain evidence="8">Jip08</strain>
    </source>
</reference>
<feature type="domain" description="EamA" evidence="6">
    <location>
        <begin position="160"/>
        <end position="294"/>
    </location>
</feature>
<feature type="domain" description="EamA" evidence="6">
    <location>
        <begin position="25"/>
        <end position="147"/>
    </location>
</feature>
<dbReference type="SUPFAM" id="SSF103481">
    <property type="entry name" value="Multidrug resistance efflux transporter EmrE"/>
    <property type="match status" value="2"/>
</dbReference>
<accession>A0ABT0DNJ8</accession>
<dbReference type="InterPro" id="IPR037185">
    <property type="entry name" value="EmrE-like"/>
</dbReference>
<evidence type="ECO:0000313" key="7">
    <source>
        <dbReference type="EMBL" id="MCK0208844.1"/>
    </source>
</evidence>
<feature type="transmembrane region" description="Helical" evidence="5">
    <location>
        <begin position="155"/>
        <end position="176"/>
    </location>
</feature>
<evidence type="ECO:0000256" key="2">
    <source>
        <dbReference type="ARBA" id="ARBA00022692"/>
    </source>
</evidence>
<dbReference type="PANTHER" id="PTHR32322">
    <property type="entry name" value="INNER MEMBRANE TRANSPORTER"/>
    <property type="match status" value="1"/>
</dbReference>
<keyword evidence="4 5" id="KW-0472">Membrane</keyword>
<evidence type="ECO:0000256" key="5">
    <source>
        <dbReference type="SAM" id="Phobius"/>
    </source>
</evidence>
<dbReference type="EMBL" id="JALKCG010000004">
    <property type="protein sequence ID" value="MCK0208844.1"/>
    <property type="molecule type" value="Genomic_DNA"/>
</dbReference>
<name>A0ABT0DNJ8_9HYPH</name>
<feature type="transmembrane region" description="Helical" evidence="5">
    <location>
        <begin position="277"/>
        <end position="294"/>
    </location>
</feature>
<proteinExistence type="predicted"/>
<dbReference type="InterPro" id="IPR000620">
    <property type="entry name" value="EamA_dom"/>
</dbReference>
<feature type="transmembrane region" description="Helical" evidence="5">
    <location>
        <begin position="131"/>
        <end position="149"/>
    </location>
</feature>
<sequence length="310" mass="33094">MRARLAPPSCAPTHSWFSMPFRDKLLVLTVICVWALNMIVVKLGIAEIPPLFMSALRFVLVAAIIVPFTRVPVRLLPCVLLVSFTFGALHFGLLFAALPHAEAGTSAVIIQLGAPIATLLACLLLREPLGLVRLAGLVVSVAGIAILAIGPTMPAPLPLALLLMSATGWAVTNLIVKGVTEVKPMTMMGWSSLFAVPQLLAASWLFERGQWASLGSAGWHGWFCVAYSAIGSSIIGYGIWYWLLQRHPISVVVPYSMLNPLLTVLFGIVLIGDDPSPVKIIGALVMVAGVALILRKPARDLSNPTLPDTA</sequence>
<keyword evidence="8" id="KW-1185">Reference proteome</keyword>
<feature type="transmembrane region" description="Helical" evidence="5">
    <location>
        <begin position="25"/>
        <end position="45"/>
    </location>
</feature>
<dbReference type="Gene3D" id="1.10.3730.20">
    <property type="match status" value="1"/>
</dbReference>
<organism evidence="7 8">
    <name type="scientific">Ancylobacter koreensis</name>
    <dbReference type="NCBI Taxonomy" id="266121"/>
    <lineage>
        <taxon>Bacteria</taxon>
        <taxon>Pseudomonadati</taxon>
        <taxon>Pseudomonadota</taxon>
        <taxon>Alphaproteobacteria</taxon>
        <taxon>Hyphomicrobiales</taxon>
        <taxon>Xanthobacteraceae</taxon>
        <taxon>Ancylobacter</taxon>
    </lineage>
</organism>
<protein>
    <submittedName>
        <fullName evidence="7">EamA family transporter</fullName>
    </submittedName>
</protein>
<evidence type="ECO:0000256" key="1">
    <source>
        <dbReference type="ARBA" id="ARBA00004141"/>
    </source>
</evidence>
<feature type="transmembrane region" description="Helical" evidence="5">
    <location>
        <begin position="104"/>
        <end position="124"/>
    </location>
</feature>
<dbReference type="Pfam" id="PF00892">
    <property type="entry name" value="EamA"/>
    <property type="match status" value="2"/>
</dbReference>
<gene>
    <name evidence="7" type="ORF">MWN33_12470</name>
</gene>
<feature type="transmembrane region" description="Helical" evidence="5">
    <location>
        <begin position="218"/>
        <end position="244"/>
    </location>
</feature>
<comment type="subcellular location">
    <subcellularLocation>
        <location evidence="1">Membrane</location>
        <topology evidence="1">Multi-pass membrane protein</topology>
    </subcellularLocation>
</comment>
<feature type="transmembrane region" description="Helical" evidence="5">
    <location>
        <begin position="75"/>
        <end position="98"/>
    </location>
</feature>
<evidence type="ECO:0000256" key="4">
    <source>
        <dbReference type="ARBA" id="ARBA00023136"/>
    </source>
</evidence>
<evidence type="ECO:0000313" key="8">
    <source>
        <dbReference type="Proteomes" id="UP001202867"/>
    </source>
</evidence>
<evidence type="ECO:0000259" key="6">
    <source>
        <dbReference type="Pfam" id="PF00892"/>
    </source>
</evidence>
<feature type="transmembrane region" description="Helical" evidence="5">
    <location>
        <begin position="51"/>
        <end position="68"/>
    </location>
</feature>
<comment type="caution">
    <text evidence="7">The sequence shown here is derived from an EMBL/GenBank/DDBJ whole genome shotgun (WGS) entry which is preliminary data.</text>
</comment>
<dbReference type="RefSeq" id="WP_247201141.1">
    <property type="nucleotide sequence ID" value="NZ_JALKCG010000004.1"/>
</dbReference>
<evidence type="ECO:0000256" key="3">
    <source>
        <dbReference type="ARBA" id="ARBA00022989"/>
    </source>
</evidence>
<dbReference type="PANTHER" id="PTHR32322:SF9">
    <property type="entry name" value="AMINO-ACID METABOLITE EFFLUX PUMP-RELATED"/>
    <property type="match status" value="1"/>
</dbReference>
<feature type="transmembrane region" description="Helical" evidence="5">
    <location>
        <begin position="188"/>
        <end position="206"/>
    </location>
</feature>
<dbReference type="Proteomes" id="UP001202867">
    <property type="component" value="Unassembled WGS sequence"/>
</dbReference>